<comment type="similarity">
    <text evidence="2 6">Belongs to the metallo-dependent hydrolases superfamily. DHOase family. Class I DHOase subfamily.</text>
</comment>
<dbReference type="InterPro" id="IPR024403">
    <property type="entry name" value="DHOase_cat"/>
</dbReference>
<name>A0A2T4UD20_9ACTN</name>
<comment type="cofactor">
    <cofactor evidence="6">
        <name>Zn(2+)</name>
        <dbReference type="ChEBI" id="CHEBI:29105"/>
    </cofactor>
    <text evidence="6">Binds 2 Zn(2+) ions per subunit.</text>
</comment>
<evidence type="ECO:0000256" key="3">
    <source>
        <dbReference type="ARBA" id="ARBA00022723"/>
    </source>
</evidence>
<dbReference type="PROSITE" id="PS00483">
    <property type="entry name" value="DIHYDROOROTASE_2"/>
    <property type="match status" value="1"/>
</dbReference>
<dbReference type="HAMAP" id="MF_00220_B">
    <property type="entry name" value="PyrC_classI_B"/>
    <property type="match status" value="1"/>
</dbReference>
<feature type="binding site" evidence="6">
    <location>
        <position position="289"/>
    </location>
    <ligand>
        <name>Zn(2+)</name>
        <dbReference type="ChEBI" id="CHEBI:29105"/>
        <label>1</label>
    </ligand>
</feature>
<comment type="caution">
    <text evidence="6">Lacks conserved residue(s) required for the propagation of feature annotation.</text>
</comment>
<evidence type="ECO:0000313" key="8">
    <source>
        <dbReference type="EMBL" id="PTL55071.1"/>
    </source>
</evidence>
<feature type="active site" evidence="6">
    <location>
        <position position="289"/>
    </location>
</feature>
<accession>A0A2T4UD20</accession>
<dbReference type="GO" id="GO:0005737">
    <property type="term" value="C:cytoplasm"/>
    <property type="evidence" value="ECO:0007669"/>
    <property type="project" value="TreeGrafter"/>
</dbReference>
<keyword evidence="6" id="KW-0862">Zinc</keyword>
<feature type="binding site" evidence="6">
    <location>
        <position position="162"/>
    </location>
    <ligand>
        <name>Zn(2+)</name>
        <dbReference type="ChEBI" id="CHEBI:29105"/>
        <label>2</label>
    </ligand>
</feature>
<dbReference type="EMBL" id="PYYB01000004">
    <property type="protein sequence ID" value="PTL55071.1"/>
    <property type="molecule type" value="Genomic_DNA"/>
</dbReference>
<feature type="binding site" evidence="6">
    <location>
        <position position="262"/>
    </location>
    <ligand>
        <name>substrate</name>
    </ligand>
</feature>
<proteinExistence type="inferred from homology"/>
<dbReference type="Gene3D" id="2.30.40.10">
    <property type="entry name" value="Urease, subunit C, domain 1"/>
    <property type="match status" value="1"/>
</dbReference>
<evidence type="ECO:0000256" key="2">
    <source>
        <dbReference type="ARBA" id="ARBA00010286"/>
    </source>
</evidence>
<feature type="binding site" evidence="6">
    <location>
        <position position="135"/>
    </location>
    <ligand>
        <name>Zn(2+)</name>
        <dbReference type="ChEBI" id="CHEBI:29105"/>
        <label>2</label>
    </ligand>
</feature>
<dbReference type="GO" id="GO:0004151">
    <property type="term" value="F:dihydroorotase activity"/>
    <property type="evidence" value="ECO:0007669"/>
    <property type="project" value="UniProtKB-UniRule"/>
</dbReference>
<feature type="binding site" evidence="6">
    <location>
        <position position="77"/>
    </location>
    <ligand>
        <name>substrate</name>
    </ligand>
</feature>
<dbReference type="Gene3D" id="3.20.20.140">
    <property type="entry name" value="Metal-dependent hydrolases"/>
    <property type="match status" value="1"/>
</dbReference>
<dbReference type="GO" id="GO:0008270">
    <property type="term" value="F:zinc ion binding"/>
    <property type="evidence" value="ECO:0007669"/>
    <property type="project" value="UniProtKB-UniRule"/>
</dbReference>
<dbReference type="SUPFAM" id="SSF51338">
    <property type="entry name" value="Composite domain of metallo-dependent hydrolases"/>
    <property type="match status" value="1"/>
</dbReference>
<evidence type="ECO:0000256" key="5">
    <source>
        <dbReference type="ARBA" id="ARBA00022975"/>
    </source>
</evidence>
<dbReference type="GO" id="GO:0006145">
    <property type="term" value="P:purine nucleobase catabolic process"/>
    <property type="evidence" value="ECO:0007669"/>
    <property type="project" value="TreeGrafter"/>
</dbReference>
<evidence type="ECO:0000256" key="1">
    <source>
        <dbReference type="ARBA" id="ARBA00002368"/>
    </source>
</evidence>
<evidence type="ECO:0000259" key="7">
    <source>
        <dbReference type="Pfam" id="PF12890"/>
    </source>
</evidence>
<reference evidence="8 9" key="1">
    <citation type="submission" date="2018-03" db="EMBL/GenBank/DDBJ databases">
        <title>Aquarubrobacter algicola gen. nov., sp. nov., a novel actinobacterium isolated from shallow eutrophic lake during the end of cyanobacterial harmful algal blooms.</title>
        <authorList>
            <person name="Chun S.J."/>
        </authorList>
    </citation>
    <scope>NUCLEOTIDE SEQUENCE [LARGE SCALE GENOMIC DNA]</scope>
    <source>
        <strain evidence="8 9">Seoho-28</strain>
    </source>
</reference>
<dbReference type="PROSITE" id="PS00482">
    <property type="entry name" value="DIHYDROOROTASE_1"/>
    <property type="match status" value="1"/>
</dbReference>
<evidence type="ECO:0000256" key="4">
    <source>
        <dbReference type="ARBA" id="ARBA00022801"/>
    </source>
</evidence>
<feature type="binding site" evidence="6">
    <location>
        <position position="135"/>
    </location>
    <ligand>
        <name>Zn(2+)</name>
        <dbReference type="ChEBI" id="CHEBI:29105"/>
        <label>1</label>
    </ligand>
</feature>
<keyword evidence="3 6" id="KW-0479">Metal-binding</keyword>
<dbReference type="GO" id="GO:0004038">
    <property type="term" value="F:allantoinase activity"/>
    <property type="evidence" value="ECO:0007669"/>
    <property type="project" value="TreeGrafter"/>
</dbReference>
<comment type="catalytic activity">
    <reaction evidence="6">
        <text>(S)-dihydroorotate + H2O = N-carbamoyl-L-aspartate + H(+)</text>
        <dbReference type="Rhea" id="RHEA:24296"/>
        <dbReference type="ChEBI" id="CHEBI:15377"/>
        <dbReference type="ChEBI" id="CHEBI:15378"/>
        <dbReference type="ChEBI" id="CHEBI:30864"/>
        <dbReference type="ChEBI" id="CHEBI:32814"/>
        <dbReference type="EC" id="3.5.2.3"/>
    </reaction>
</comment>
<feature type="binding site" evidence="6">
    <location>
        <begin position="45"/>
        <end position="47"/>
    </location>
    <ligand>
        <name>substrate</name>
    </ligand>
</feature>
<dbReference type="SUPFAM" id="SSF51556">
    <property type="entry name" value="Metallo-dependent hydrolases"/>
    <property type="match status" value="1"/>
</dbReference>
<feature type="domain" description="Dihydroorotase catalytic" evidence="7">
    <location>
        <begin position="32"/>
        <end position="219"/>
    </location>
</feature>
<dbReference type="AlphaFoldDB" id="A0A2T4UD20"/>
<dbReference type="EC" id="3.5.2.3" evidence="6"/>
<dbReference type="InterPro" id="IPR032466">
    <property type="entry name" value="Metal_Hydrolase"/>
</dbReference>
<feature type="binding site" evidence="6">
    <location>
        <position position="43"/>
    </location>
    <ligand>
        <name>Zn(2+)</name>
        <dbReference type="ChEBI" id="CHEBI:29105"/>
        <label>1</label>
    </ligand>
</feature>
<gene>
    <name evidence="6" type="primary">pyrC</name>
    <name evidence="8" type="ORF">C7Y72_20165</name>
</gene>
<dbReference type="OrthoDB" id="9803027at2"/>
<dbReference type="Proteomes" id="UP000240739">
    <property type="component" value="Unassembled WGS sequence"/>
</dbReference>
<keyword evidence="9" id="KW-1185">Reference proteome</keyword>
<organism evidence="8 9">
    <name type="scientific">Paraconexibacter algicola</name>
    <dbReference type="NCBI Taxonomy" id="2133960"/>
    <lineage>
        <taxon>Bacteria</taxon>
        <taxon>Bacillati</taxon>
        <taxon>Actinomycetota</taxon>
        <taxon>Thermoleophilia</taxon>
        <taxon>Solirubrobacterales</taxon>
        <taxon>Paraconexibacteraceae</taxon>
        <taxon>Paraconexibacter</taxon>
    </lineage>
</organism>
<dbReference type="NCBIfam" id="TIGR00857">
    <property type="entry name" value="pyrC_multi"/>
    <property type="match status" value="1"/>
</dbReference>
<dbReference type="InterPro" id="IPR004722">
    <property type="entry name" value="DHOase"/>
</dbReference>
<evidence type="ECO:0000313" key="9">
    <source>
        <dbReference type="Proteomes" id="UP000240739"/>
    </source>
</evidence>
<feature type="binding site" evidence="6">
    <location>
        <position position="293"/>
    </location>
    <ligand>
        <name>substrate</name>
    </ligand>
</feature>
<dbReference type="InterPro" id="IPR002195">
    <property type="entry name" value="Dihydroorotase_CS"/>
</dbReference>
<dbReference type="PANTHER" id="PTHR43668">
    <property type="entry name" value="ALLANTOINASE"/>
    <property type="match status" value="1"/>
</dbReference>
<keyword evidence="5 6" id="KW-0665">Pyrimidine biosynthesis</keyword>
<dbReference type="UniPathway" id="UPA00070">
    <property type="reaction ID" value="UER00117"/>
</dbReference>
<sequence length="413" mass="43722">MDVLVRDGVIAEIAQPGLAVVPDGAEEIDGTGRHLFPAFVDPHVHLRTPGQEHKEDLDTGTRSGAAGGYCALVCMPNTTPVLDSAPLLRSLREEAARHARIPVGVMPAITRNMEGHELTDMAELREEGAVGFTDDGRPVVSAGMLRKALRYQKLCGGVIALHEEDPTLSAGGSMREGAVSALLGVGGIPSISESTMVARDCAIAGYEGARVHMQHLSSIDSVRAIRDAKARGVQVTCEASPHHLCLTDESIRESLDTAKKMNPPLGTEEDRQALIAGLLDGTVDCIATDHAPHARDEKEVPFEQAPMGTTGLETAFASVYTDLVLPGVLPLALVVEKLTSGLALLDLLTPRVEVGAPANLTLLDLAQEWTVGEHGYHSRSANNCFAGRRLHGRVLLTVAAGAVVHRTPETTSS</sequence>
<comment type="function">
    <text evidence="1 6">Catalyzes the reversible cyclization of carbamoyl aspartate to dihydroorotate.</text>
</comment>
<dbReference type="CDD" id="cd01317">
    <property type="entry name" value="DHOase_IIa"/>
    <property type="match status" value="1"/>
</dbReference>
<comment type="caution">
    <text evidence="8">The sequence shown here is derived from an EMBL/GenBank/DDBJ whole genome shotgun (WGS) entry which is preliminary data.</text>
</comment>
<dbReference type="InterPro" id="IPR011059">
    <property type="entry name" value="Metal-dep_hydrolase_composite"/>
</dbReference>
<feature type="binding site" evidence="6">
    <location>
        <position position="45"/>
    </location>
    <ligand>
        <name>Zn(2+)</name>
        <dbReference type="ChEBI" id="CHEBI:29105"/>
        <label>1</label>
    </ligand>
</feature>
<comment type="pathway">
    <text evidence="6">Pyrimidine metabolism; UMP biosynthesis via de novo pathway; (S)-dihydroorotate from bicarbonate: step 3/3.</text>
</comment>
<dbReference type="GO" id="GO:0044205">
    <property type="term" value="P:'de novo' UMP biosynthetic process"/>
    <property type="evidence" value="ECO:0007669"/>
    <property type="project" value="UniProtKB-UniRule"/>
</dbReference>
<keyword evidence="4 6" id="KW-0378">Hydrolase</keyword>
<dbReference type="InterPro" id="IPR050138">
    <property type="entry name" value="DHOase/Allantoinase_Hydrolase"/>
</dbReference>
<feature type="binding site" evidence="6">
    <location>
        <position position="215"/>
    </location>
    <ligand>
        <name>Zn(2+)</name>
        <dbReference type="ChEBI" id="CHEBI:29105"/>
        <label>2</label>
    </ligand>
</feature>
<dbReference type="Pfam" id="PF12890">
    <property type="entry name" value="DHOase"/>
    <property type="match status" value="1"/>
</dbReference>
<protein>
    <recommendedName>
        <fullName evidence="6">Dihydroorotase</fullName>
        <shortName evidence="6">DHOase</shortName>
        <ecNumber evidence="6">3.5.2.3</ecNumber>
    </recommendedName>
</protein>
<evidence type="ECO:0000256" key="6">
    <source>
        <dbReference type="HAMAP-Rule" id="MF_00220"/>
    </source>
</evidence>
<dbReference type="PANTHER" id="PTHR43668:SF2">
    <property type="entry name" value="ALLANTOINASE"/>
    <property type="match status" value="1"/>
</dbReference>